<proteinExistence type="predicted"/>
<evidence type="ECO:0000256" key="3">
    <source>
        <dbReference type="ARBA" id="ARBA00022741"/>
    </source>
</evidence>
<dbReference type="GO" id="GO:0005524">
    <property type="term" value="F:ATP binding"/>
    <property type="evidence" value="ECO:0007669"/>
    <property type="project" value="UniProtKB-KW"/>
</dbReference>
<feature type="compositionally biased region" description="Low complexity" evidence="7">
    <location>
        <begin position="326"/>
        <end position="349"/>
    </location>
</feature>
<feature type="compositionally biased region" description="Low complexity" evidence="7">
    <location>
        <begin position="269"/>
        <end position="285"/>
    </location>
</feature>
<dbReference type="EMBL" id="JAGKQH010000015">
    <property type="protein sequence ID" value="KAG6579079.1"/>
    <property type="molecule type" value="Genomic_DNA"/>
</dbReference>
<feature type="compositionally biased region" description="Polar residues" evidence="7">
    <location>
        <begin position="201"/>
        <end position="213"/>
    </location>
</feature>
<feature type="compositionally biased region" description="Polar residues" evidence="7">
    <location>
        <begin position="143"/>
        <end position="156"/>
    </location>
</feature>
<dbReference type="Pfam" id="PF21634">
    <property type="entry name" value="MOV-10_beta-barrel"/>
    <property type="match status" value="1"/>
</dbReference>
<dbReference type="PANTHER" id="PTHR45418">
    <property type="entry name" value="CANCER/TESTIS ANTIGEN 55"/>
    <property type="match status" value="1"/>
</dbReference>
<protein>
    <submittedName>
        <fullName evidence="9">RNA helicase SDE3</fullName>
    </submittedName>
</protein>
<feature type="non-terminal residue" evidence="9">
    <location>
        <position position="1"/>
    </location>
</feature>
<sequence>MDGWMDAAISDWAPQRYSSIMLPNGVDEELLMIGFRTVISSSDKLFNLQKVDMSVFLDILRCFCCCCDDPDLDNNYREIYTANSSERFRVSNVSDSSSYQKIQPDTSAVTPLLYYYHYPNYSKAKESTLEKSSTASYNAKTSNLLQHSSKPQSSSVFPKPSSHAAAPNCGRSSSSSFGAHSLSSSTLEKSSTASCTAKTSNLLQHSSKPQSSPVFPKPSSHAAAPDCGKSNSSSFRAHSVSLSTLEKSSTASYNAKTSSPLQHYSKPQSSHPTPSGSISPSSLSLSSFGAHSRSSSLLRPQEISYLRSPSPVSSDLTRSSVNQLVSSSKLPTPTPKPSYSLPSPSTTSFPEPPREPTLHPTSSSKTNAQEYILDSDSLSTLYLAPKDIEDLIKNDIVPHVLRKPLSPSTYKSYFAALLYAEDFYYKKWSDYKLKNVSLELQQITIHKRPNKKTKFNGHEKVTKTFVAFEIDSVPERRPFLLSRDLVHARLCERKLEPFQGLVYKVSRSNYQLRMNNILLVNFGEDFHSRHRKTDKYDISFTFNRVCLKRAHQAIEEASDSLLQSFLFPKSTSRKVDPYIEVTRSGQQLLDPAQKNAIRQILLLQGSPPYLIRGSPCVSSYDWAENQTRKITKTGEVVVGAVFQIYSTSPNCKILICAPRNTTCDELMISLKKVIPESNMFRAIAAFRERDEVPDDILPLCDYNRDQECFACPALDELHKYKIIFSTFMSSFRLRTKGSAPGHFSHIFLLDASAAIEPEVLVPLTKFAIDATNVIVTGQRGNQPYWVRSQIARRHGLKISYFERLEERMPYRGNNPSFISEVYEEDDESEDSFI</sequence>
<feature type="region of interest" description="Disordered" evidence="7">
    <location>
        <begin position="307"/>
        <end position="367"/>
    </location>
</feature>
<accession>A0AAV6MCM6</accession>
<dbReference type="GO" id="GO:0005737">
    <property type="term" value="C:cytoplasm"/>
    <property type="evidence" value="ECO:0007669"/>
    <property type="project" value="UniProtKB-SubCell"/>
</dbReference>
<organism evidence="9 10">
    <name type="scientific">Cucurbita argyrosperma subsp. sororia</name>
    <dbReference type="NCBI Taxonomy" id="37648"/>
    <lineage>
        <taxon>Eukaryota</taxon>
        <taxon>Viridiplantae</taxon>
        <taxon>Streptophyta</taxon>
        <taxon>Embryophyta</taxon>
        <taxon>Tracheophyta</taxon>
        <taxon>Spermatophyta</taxon>
        <taxon>Magnoliopsida</taxon>
        <taxon>eudicotyledons</taxon>
        <taxon>Gunneridae</taxon>
        <taxon>Pentapetalae</taxon>
        <taxon>rosids</taxon>
        <taxon>fabids</taxon>
        <taxon>Cucurbitales</taxon>
        <taxon>Cucurbitaceae</taxon>
        <taxon>Cucurbiteae</taxon>
        <taxon>Cucurbita</taxon>
    </lineage>
</organism>
<feature type="domain" description="Helicase MOV-10-like beta-barrel" evidence="8">
    <location>
        <begin position="460"/>
        <end position="540"/>
    </location>
</feature>
<comment type="caution">
    <text evidence="9">The sequence shown here is derived from an EMBL/GenBank/DDBJ whole genome shotgun (WGS) entry which is preliminary data.</text>
</comment>
<feature type="compositionally biased region" description="Low complexity" evidence="7">
    <location>
        <begin position="172"/>
        <end position="182"/>
    </location>
</feature>
<feature type="compositionally biased region" description="Polar residues" evidence="7">
    <location>
        <begin position="310"/>
        <end position="325"/>
    </location>
</feature>
<name>A0AAV6MCM6_9ROSI</name>
<keyword evidence="2" id="KW-0963">Cytoplasm</keyword>
<feature type="region of interest" description="Disordered" evidence="7">
    <location>
        <begin position="196"/>
        <end position="233"/>
    </location>
</feature>
<evidence type="ECO:0000256" key="6">
    <source>
        <dbReference type="ARBA" id="ARBA00022840"/>
    </source>
</evidence>
<keyword evidence="4" id="KW-0378">Hydrolase</keyword>
<dbReference type="GO" id="GO:0016787">
    <property type="term" value="F:hydrolase activity"/>
    <property type="evidence" value="ECO:0007669"/>
    <property type="project" value="UniProtKB-KW"/>
</dbReference>
<evidence type="ECO:0000256" key="4">
    <source>
        <dbReference type="ARBA" id="ARBA00022801"/>
    </source>
</evidence>
<comment type="subcellular location">
    <subcellularLocation>
        <location evidence="1">Cytoplasm</location>
    </subcellularLocation>
</comment>
<evidence type="ECO:0000313" key="10">
    <source>
        <dbReference type="Proteomes" id="UP000685013"/>
    </source>
</evidence>
<dbReference type="InterPro" id="IPR019771">
    <property type="entry name" value="F-actin_capping_bsu_CS"/>
</dbReference>
<keyword evidence="6" id="KW-0067">ATP-binding</keyword>
<feature type="compositionally biased region" description="Polar residues" evidence="7">
    <location>
        <begin position="246"/>
        <end position="268"/>
    </location>
</feature>
<gene>
    <name evidence="9" type="primary">SDE3</name>
    <name evidence="9" type="ORF">SDJN03_23527</name>
</gene>
<dbReference type="GO" id="GO:0008290">
    <property type="term" value="C:F-actin capping protein complex"/>
    <property type="evidence" value="ECO:0007669"/>
    <property type="project" value="InterPro"/>
</dbReference>
<dbReference type="InterPro" id="IPR049080">
    <property type="entry name" value="MOV-10-like_beta-barrel"/>
</dbReference>
<dbReference type="GO" id="GO:0003779">
    <property type="term" value="F:actin binding"/>
    <property type="evidence" value="ECO:0007669"/>
    <property type="project" value="InterPro"/>
</dbReference>
<evidence type="ECO:0000256" key="1">
    <source>
        <dbReference type="ARBA" id="ARBA00004496"/>
    </source>
</evidence>
<dbReference type="PANTHER" id="PTHR45418:SF1">
    <property type="entry name" value="CANCER_TESTIS ANTIGEN 55"/>
    <property type="match status" value="1"/>
</dbReference>
<feature type="region of interest" description="Disordered" evidence="7">
    <location>
        <begin position="143"/>
        <end position="182"/>
    </location>
</feature>
<feature type="region of interest" description="Disordered" evidence="7">
    <location>
        <begin position="246"/>
        <end position="285"/>
    </location>
</feature>
<dbReference type="GO" id="GO:0030036">
    <property type="term" value="P:actin cytoskeleton organization"/>
    <property type="evidence" value="ECO:0007669"/>
    <property type="project" value="InterPro"/>
</dbReference>
<dbReference type="Proteomes" id="UP000685013">
    <property type="component" value="Chromosome 15"/>
</dbReference>
<evidence type="ECO:0000256" key="7">
    <source>
        <dbReference type="SAM" id="MobiDB-lite"/>
    </source>
</evidence>
<dbReference type="GO" id="GO:0004386">
    <property type="term" value="F:helicase activity"/>
    <property type="evidence" value="ECO:0007669"/>
    <property type="project" value="UniProtKB-KW"/>
</dbReference>
<evidence type="ECO:0000313" key="9">
    <source>
        <dbReference type="EMBL" id="KAG6579079.1"/>
    </source>
</evidence>
<dbReference type="PROSITE" id="PS00231">
    <property type="entry name" value="F_ACTIN_CAPPING_BETA"/>
    <property type="match status" value="1"/>
</dbReference>
<keyword evidence="5 9" id="KW-0347">Helicase</keyword>
<evidence type="ECO:0000256" key="5">
    <source>
        <dbReference type="ARBA" id="ARBA00022806"/>
    </source>
</evidence>
<keyword evidence="3" id="KW-0547">Nucleotide-binding</keyword>
<evidence type="ECO:0000256" key="2">
    <source>
        <dbReference type="ARBA" id="ARBA00022490"/>
    </source>
</evidence>
<reference evidence="9 10" key="1">
    <citation type="journal article" date="2021" name="Hortic Res">
        <title>The domestication of Cucurbita argyrosperma as revealed by the genome of its wild relative.</title>
        <authorList>
            <person name="Barrera-Redondo J."/>
            <person name="Sanchez-de la Vega G."/>
            <person name="Aguirre-Liguori J.A."/>
            <person name="Castellanos-Morales G."/>
            <person name="Gutierrez-Guerrero Y.T."/>
            <person name="Aguirre-Dugua X."/>
            <person name="Aguirre-Planter E."/>
            <person name="Tenaillon M.I."/>
            <person name="Lira-Saade R."/>
            <person name="Eguiarte L.E."/>
        </authorList>
    </citation>
    <scope>NUCLEOTIDE SEQUENCE [LARGE SCALE GENOMIC DNA]</scope>
    <source>
        <strain evidence="9">JBR-2021</strain>
    </source>
</reference>
<dbReference type="AlphaFoldDB" id="A0AAV6MCM6"/>
<evidence type="ECO:0000259" key="8">
    <source>
        <dbReference type="Pfam" id="PF21634"/>
    </source>
</evidence>
<keyword evidence="10" id="KW-1185">Reference proteome</keyword>